<proteinExistence type="predicted"/>
<dbReference type="Proteomes" id="UP001049200">
    <property type="component" value="Unassembled WGS sequence"/>
</dbReference>
<sequence>MTRLELFSEPFAKTGNIAADGFRRLLGCPAQDLLQTVLRESIQNSIDAALPGAGPSLLIRFRTLTSHQCMALREFALADLPLGDHTRNEIATSIGTVGLKVLEICDFRSIGLGGPTSGDVASDGGEALNFVNFLRNVGVARDTYHGGGTYGYGKTSLYAMSACSTILVDSQTTCEGKPVRRFMGCHLGSAFDADTADNKRRRFTGRHWWGISDGDDGIDPVTGPHAAELAVSLGLPERDLNNTGTSILILDPYIEEGEGTRSVDSYIQETILWNFWPRLTESTPEEKKLTIRVEIEEQEVVLPVPDNFPPFDLFASAMKAYRDDSDDVQIIRSERPRMDLGKLIIKKGLCADRVGAALDENSEIPEQACHIALMRPVELVVKYIEGTPFADARFEWAGVFVCSDEDEVESVFAMSEPPAHDDWIPDNLPDRNARTYVRGALRRIEHAANTFAAPVISVAKGSNERGPSLAGTASRLGRLLDSVSGTGPGRPKPSPRSPSAKQELVISPARFIRLEIDNSNRRCAIFEADLQNDGTNAALEISAVSHLIADGALADSEDLPASFETRVIGMSFNTADEFAAGSTIKVGTESGTISISVLSPPEAAVGIRLHFLNEGRE</sequence>
<evidence type="ECO:0000313" key="3">
    <source>
        <dbReference type="Proteomes" id="UP001049200"/>
    </source>
</evidence>
<evidence type="ECO:0008006" key="4">
    <source>
        <dbReference type="Google" id="ProtNLM"/>
    </source>
</evidence>
<comment type="caution">
    <text evidence="2">The sequence shown here is derived from an EMBL/GenBank/DDBJ whole genome shotgun (WGS) entry which is preliminary data.</text>
</comment>
<organism evidence="2 3">
    <name type="scientific">Pseudomonas azerbaijanoccidentalis</name>
    <dbReference type="NCBI Taxonomy" id="2842347"/>
    <lineage>
        <taxon>Bacteria</taxon>
        <taxon>Pseudomonadati</taxon>
        <taxon>Pseudomonadota</taxon>
        <taxon>Gammaproteobacteria</taxon>
        <taxon>Pseudomonadales</taxon>
        <taxon>Pseudomonadaceae</taxon>
        <taxon>Pseudomonas</taxon>
    </lineage>
</organism>
<reference evidence="2" key="1">
    <citation type="submission" date="2021-06" db="EMBL/GenBank/DDBJ databases">
        <title>Updating the genus Pseudomonas: Description of 43 new species and partition of the Pseudomonas putida group.</title>
        <authorList>
            <person name="Girard L."/>
            <person name="Lood C."/>
            <person name="Vandamme P."/>
            <person name="Rokni-Zadeh H."/>
            <person name="Van Noort V."/>
            <person name="Hofte M."/>
            <person name="Lavigne R."/>
            <person name="De Mot R."/>
        </authorList>
    </citation>
    <scope>NUCLEOTIDE SEQUENCE</scope>
    <source>
        <strain evidence="2">SWRI74</strain>
    </source>
</reference>
<feature type="region of interest" description="Disordered" evidence="1">
    <location>
        <begin position="480"/>
        <end position="502"/>
    </location>
</feature>
<accession>A0ABS6QUP0</accession>
<dbReference type="EMBL" id="JAHSTU010000007">
    <property type="protein sequence ID" value="MBV4522635.1"/>
    <property type="molecule type" value="Genomic_DNA"/>
</dbReference>
<name>A0ABS6QUP0_9PSED</name>
<evidence type="ECO:0000313" key="2">
    <source>
        <dbReference type="EMBL" id="MBV4522635.1"/>
    </source>
</evidence>
<keyword evidence="3" id="KW-1185">Reference proteome</keyword>
<protein>
    <recommendedName>
        <fullName evidence="4">ATP-binding protein</fullName>
    </recommendedName>
</protein>
<dbReference type="RefSeq" id="WP_217872700.1">
    <property type="nucleotide sequence ID" value="NZ_JAHSTU010000007.1"/>
</dbReference>
<evidence type="ECO:0000256" key="1">
    <source>
        <dbReference type="SAM" id="MobiDB-lite"/>
    </source>
</evidence>
<gene>
    <name evidence="2" type="ORF">KVG88_21465</name>
</gene>